<evidence type="ECO:0000256" key="5">
    <source>
        <dbReference type="ARBA" id="ARBA00022430"/>
    </source>
</evidence>
<evidence type="ECO:0000313" key="14">
    <source>
        <dbReference type="Proteomes" id="UP000229056"/>
    </source>
</evidence>
<dbReference type="Pfam" id="PF00682">
    <property type="entry name" value="HMGL-like"/>
    <property type="match status" value="1"/>
</dbReference>
<accession>A0A2H0W448</accession>
<comment type="catalytic activity">
    <reaction evidence="11">
        <text>3-methyl-2-oxobutanoate + acetyl-CoA + H2O = (2S)-2-isopropylmalate + CoA + H(+)</text>
        <dbReference type="Rhea" id="RHEA:21524"/>
        <dbReference type="ChEBI" id="CHEBI:1178"/>
        <dbReference type="ChEBI" id="CHEBI:11851"/>
        <dbReference type="ChEBI" id="CHEBI:15377"/>
        <dbReference type="ChEBI" id="CHEBI:15378"/>
        <dbReference type="ChEBI" id="CHEBI:57287"/>
        <dbReference type="ChEBI" id="CHEBI:57288"/>
        <dbReference type="EC" id="2.3.3.13"/>
    </reaction>
</comment>
<dbReference type="GO" id="GO:0003852">
    <property type="term" value="F:2-isopropylmalate synthase activity"/>
    <property type="evidence" value="ECO:0007669"/>
    <property type="project" value="UniProtKB-UniRule"/>
</dbReference>
<proteinExistence type="inferred from homology"/>
<feature type="binding site" evidence="11">
    <location>
        <position position="215"/>
    </location>
    <ligand>
        <name>Mn(2+)</name>
        <dbReference type="ChEBI" id="CHEBI:29035"/>
    </ligand>
</feature>
<feature type="binding site" evidence="11">
    <location>
        <position position="249"/>
    </location>
    <ligand>
        <name>Mn(2+)</name>
        <dbReference type="ChEBI" id="CHEBI:29035"/>
    </ligand>
</feature>
<dbReference type="EC" id="2.3.3.13" evidence="3 11"/>
<dbReference type="GO" id="GO:0030145">
    <property type="term" value="F:manganese ion binding"/>
    <property type="evidence" value="ECO:0007669"/>
    <property type="project" value="UniProtKB-UniRule"/>
</dbReference>
<feature type="domain" description="Pyruvate carboxyltransferase" evidence="12">
    <location>
        <begin position="4"/>
        <end position="279"/>
    </location>
</feature>
<evidence type="ECO:0000256" key="7">
    <source>
        <dbReference type="ARBA" id="ARBA00022679"/>
    </source>
</evidence>
<dbReference type="Gene3D" id="3.30.160.270">
    <property type="match status" value="1"/>
</dbReference>
<dbReference type="NCBIfam" id="TIGR00973">
    <property type="entry name" value="leuA_bact"/>
    <property type="match status" value="1"/>
</dbReference>
<dbReference type="InterPro" id="IPR013709">
    <property type="entry name" value="2-isopropylmalate_synth_dimer"/>
</dbReference>
<dbReference type="Proteomes" id="UP000229056">
    <property type="component" value="Unassembled WGS sequence"/>
</dbReference>
<comment type="function">
    <text evidence="11">Catalyzes the condensation of the acetyl group of acetyl-CoA with 3-methyl-2-oxobutanoate (2-ketoisovalerate) to form 3-carboxy-3-hydroxy-4-methylpentanoate (2-isopropylmalate).</text>
</comment>
<comment type="caution">
    <text evidence="13">The sequence shown here is derived from an EMBL/GenBank/DDBJ whole genome shotgun (WGS) entry which is preliminary data.</text>
</comment>
<dbReference type="PANTHER" id="PTHR10277:SF9">
    <property type="entry name" value="2-ISOPROPYLMALATE SYNTHASE 1, CHLOROPLASTIC-RELATED"/>
    <property type="match status" value="1"/>
</dbReference>
<dbReference type="Gene3D" id="3.20.20.70">
    <property type="entry name" value="Aldolase class I"/>
    <property type="match status" value="1"/>
</dbReference>
<dbReference type="InterPro" id="IPR000891">
    <property type="entry name" value="PYR_CT"/>
</dbReference>
<dbReference type="PROSITE" id="PS50991">
    <property type="entry name" value="PYR_CT"/>
    <property type="match status" value="1"/>
</dbReference>
<protein>
    <recommendedName>
        <fullName evidence="4 11">2-isopropylmalate synthase</fullName>
        <ecNumber evidence="3 11">2.3.3.13</ecNumber>
    </recommendedName>
    <alternativeName>
        <fullName evidence="11">Alpha-IPM synthase</fullName>
    </alternativeName>
    <alternativeName>
        <fullName evidence="11">Alpha-isopropylmalate synthase</fullName>
    </alternativeName>
</protein>
<dbReference type="Gene3D" id="1.10.238.260">
    <property type="match status" value="1"/>
</dbReference>
<comment type="subunit">
    <text evidence="11">Homodimer.</text>
</comment>
<dbReference type="SUPFAM" id="SSF110921">
    <property type="entry name" value="2-isopropylmalate synthase LeuA, allosteric (dimerisation) domain"/>
    <property type="match status" value="1"/>
</dbReference>
<dbReference type="InterPro" id="IPR050073">
    <property type="entry name" value="2-IPM_HCS-like"/>
</dbReference>
<sequence>MAKIRIFDTTLRDGEQSPGASLDTLEKLEIARMLAKLRVDVIEAGFPVSSDVQFAAANLIAQEIDGPIIAGLARTVKGDIDACWEAIKVNSRPMIHVFIATSDIHINAKFRRQIGPDFSESLEEARAKVLQTAIEHVQYAKSLCSLVEFSAEDAGRTDLAYLTKVVEGVIEAGADVVNIPDTTGYCLPWEFVKIIAHLKANVRNIDQVIISVHCHDDLGLAVANSLSALNVGARQIECTINGIGERAGNCSLEEVAMALKTRANGFDDLEHNLDTTVIYPLSQLVSNLSGLAVQRNKAIVGKNAFAHEAGIHQHGVIKDRQTYEIMNPEDVGLNPNRIVLGRHSGKHGVRARLEQLGYHLTEDKFIEIFEIFSKIADKKKEVTDEELSAIVGDLFSENKNVYSLDHLQVISGTNIIPAATVRIRYSDQLLVGSAIGDGPVDAACKAISQAIGIDVCLKQYRIDAKAKGTDSVGEVLILVSENGNNFAGRGSSTDIVEASALAFIRAINRMKS</sequence>
<dbReference type="HAMAP" id="MF_01025">
    <property type="entry name" value="LeuA_type1"/>
    <property type="match status" value="1"/>
</dbReference>
<dbReference type="InterPro" id="IPR005671">
    <property type="entry name" value="LeuA_bact_synth"/>
</dbReference>
<dbReference type="FunFam" id="1.10.238.260:FF:000001">
    <property type="entry name" value="2-isopropylmalate synthase"/>
    <property type="match status" value="1"/>
</dbReference>
<dbReference type="NCBIfam" id="NF002086">
    <property type="entry name" value="PRK00915.1-3"/>
    <property type="match status" value="1"/>
</dbReference>
<dbReference type="InterPro" id="IPR054691">
    <property type="entry name" value="LeuA/HCS_post-cat"/>
</dbReference>
<dbReference type="GO" id="GO:0005737">
    <property type="term" value="C:cytoplasm"/>
    <property type="evidence" value="ECO:0007669"/>
    <property type="project" value="UniProtKB-UniRule"/>
</dbReference>
<evidence type="ECO:0000256" key="9">
    <source>
        <dbReference type="ARBA" id="ARBA00023211"/>
    </source>
</evidence>
<name>A0A2H0W448_9BACT</name>
<dbReference type="CDD" id="cd07940">
    <property type="entry name" value="DRE_TIM_IPMS"/>
    <property type="match status" value="1"/>
</dbReference>
<evidence type="ECO:0000313" key="13">
    <source>
        <dbReference type="EMBL" id="PIS06136.1"/>
    </source>
</evidence>
<dbReference type="GO" id="GO:0003985">
    <property type="term" value="F:acetyl-CoA C-acetyltransferase activity"/>
    <property type="evidence" value="ECO:0007669"/>
    <property type="project" value="UniProtKB-UniRule"/>
</dbReference>
<dbReference type="Pfam" id="PF22617">
    <property type="entry name" value="HCS_D2"/>
    <property type="match status" value="1"/>
</dbReference>
<evidence type="ECO:0000256" key="8">
    <source>
        <dbReference type="ARBA" id="ARBA00022723"/>
    </source>
</evidence>
<evidence type="ECO:0000256" key="10">
    <source>
        <dbReference type="ARBA" id="ARBA00023304"/>
    </source>
</evidence>
<evidence type="ECO:0000256" key="3">
    <source>
        <dbReference type="ARBA" id="ARBA00012973"/>
    </source>
</evidence>
<evidence type="ECO:0000256" key="11">
    <source>
        <dbReference type="HAMAP-Rule" id="MF_01025"/>
    </source>
</evidence>
<dbReference type="GO" id="GO:0009098">
    <property type="term" value="P:L-leucine biosynthetic process"/>
    <property type="evidence" value="ECO:0007669"/>
    <property type="project" value="UniProtKB-UniRule"/>
</dbReference>
<feature type="binding site" evidence="11">
    <location>
        <position position="13"/>
    </location>
    <ligand>
        <name>Mn(2+)</name>
        <dbReference type="ChEBI" id="CHEBI:29035"/>
    </ligand>
</feature>
<keyword evidence="5 11" id="KW-0432">Leucine biosynthesis</keyword>
<dbReference type="EMBL" id="PEZY01000005">
    <property type="protein sequence ID" value="PIS06136.1"/>
    <property type="molecule type" value="Genomic_DNA"/>
</dbReference>
<evidence type="ECO:0000256" key="2">
    <source>
        <dbReference type="ARBA" id="ARBA00009396"/>
    </source>
</evidence>
<comment type="similarity">
    <text evidence="2 11">Belongs to the alpha-IPM synthase/homocitrate synthase family. LeuA type 1 subfamily.</text>
</comment>
<dbReference type="Pfam" id="PF08502">
    <property type="entry name" value="LeuA_dimer"/>
    <property type="match status" value="1"/>
</dbReference>
<organism evidence="13 14">
    <name type="scientific">Candidatus Buchananbacteria bacterium CG10_big_fil_rev_8_21_14_0_10_33_19</name>
    <dbReference type="NCBI Taxonomy" id="1974525"/>
    <lineage>
        <taxon>Bacteria</taxon>
        <taxon>Candidatus Buchananiibacteriota</taxon>
    </lineage>
</organism>
<keyword evidence="8 11" id="KW-0479">Metal-binding</keyword>
<keyword evidence="10 11" id="KW-0100">Branched-chain amino acid biosynthesis</keyword>
<dbReference type="PROSITE" id="PS00816">
    <property type="entry name" value="AIPM_HOMOCIT_SYNTH_2"/>
    <property type="match status" value="1"/>
</dbReference>
<comment type="cofactor">
    <cofactor evidence="11">
        <name>Mn(2+)</name>
        <dbReference type="ChEBI" id="CHEBI:29035"/>
    </cofactor>
</comment>
<dbReference type="InterPro" id="IPR002034">
    <property type="entry name" value="AIPM/Hcit_synth_CS"/>
</dbReference>
<dbReference type="PROSITE" id="PS00815">
    <property type="entry name" value="AIPM_HOMOCIT_SYNTH_1"/>
    <property type="match status" value="1"/>
</dbReference>
<dbReference type="InterPro" id="IPR013785">
    <property type="entry name" value="Aldolase_TIM"/>
</dbReference>
<dbReference type="InterPro" id="IPR036230">
    <property type="entry name" value="LeuA_allosteric_dom_sf"/>
</dbReference>
<keyword evidence="7 11" id="KW-0808">Transferase</keyword>
<feature type="binding site" evidence="11">
    <location>
        <position position="213"/>
    </location>
    <ligand>
        <name>Mn(2+)</name>
        <dbReference type="ChEBI" id="CHEBI:29035"/>
    </ligand>
</feature>
<evidence type="ECO:0000256" key="4">
    <source>
        <dbReference type="ARBA" id="ARBA00018198"/>
    </source>
</evidence>
<evidence type="ECO:0000256" key="6">
    <source>
        <dbReference type="ARBA" id="ARBA00022605"/>
    </source>
</evidence>
<keyword evidence="6 11" id="KW-0028">Amino-acid biosynthesis</keyword>
<evidence type="ECO:0000256" key="1">
    <source>
        <dbReference type="ARBA" id="ARBA00004689"/>
    </source>
</evidence>
<dbReference type="PANTHER" id="PTHR10277">
    <property type="entry name" value="HOMOCITRATE SYNTHASE-RELATED"/>
    <property type="match status" value="1"/>
</dbReference>
<keyword evidence="11" id="KW-0963">Cytoplasm</keyword>
<reference evidence="14" key="1">
    <citation type="submission" date="2017-09" db="EMBL/GenBank/DDBJ databases">
        <title>Depth-based differentiation of microbial function through sediment-hosted aquifers and enrichment of novel symbionts in the deep terrestrial subsurface.</title>
        <authorList>
            <person name="Probst A.J."/>
            <person name="Ladd B."/>
            <person name="Jarett J.K."/>
            <person name="Geller-Mcgrath D.E."/>
            <person name="Sieber C.M.K."/>
            <person name="Emerson J.B."/>
            <person name="Anantharaman K."/>
            <person name="Thomas B.C."/>
            <person name="Malmstrom R."/>
            <person name="Stieglmeier M."/>
            <person name="Klingl A."/>
            <person name="Woyke T."/>
            <person name="Ryan C.M."/>
            <person name="Banfield J.F."/>
        </authorList>
    </citation>
    <scope>NUCLEOTIDE SEQUENCE [LARGE SCALE GENOMIC DNA]</scope>
</reference>
<gene>
    <name evidence="11" type="primary">leuA</name>
    <name evidence="13" type="ORF">COT80_01025</name>
</gene>
<feature type="region of interest" description="Regulatory domain" evidence="11">
    <location>
        <begin position="403"/>
        <end position="512"/>
    </location>
</feature>
<evidence type="ECO:0000259" key="12">
    <source>
        <dbReference type="PROSITE" id="PS50991"/>
    </source>
</evidence>
<dbReference type="AlphaFoldDB" id="A0A2H0W448"/>
<dbReference type="SUPFAM" id="SSF51569">
    <property type="entry name" value="Aldolase"/>
    <property type="match status" value="1"/>
</dbReference>
<keyword evidence="9 11" id="KW-0464">Manganese</keyword>
<dbReference type="SMART" id="SM00917">
    <property type="entry name" value="LeuA_dimer"/>
    <property type="match status" value="1"/>
</dbReference>
<dbReference type="FunFam" id="3.20.20.70:FF:000010">
    <property type="entry name" value="2-isopropylmalate synthase"/>
    <property type="match status" value="1"/>
</dbReference>
<comment type="pathway">
    <text evidence="1 11">Amino-acid biosynthesis; L-leucine biosynthesis; L-leucine from 3-methyl-2-oxobutanoate: step 1/4.</text>
</comment>
<dbReference type="UniPathway" id="UPA00048">
    <property type="reaction ID" value="UER00070"/>
</dbReference>